<dbReference type="InterPro" id="IPR036565">
    <property type="entry name" value="Mur-like_cat_sf"/>
</dbReference>
<dbReference type="Gene3D" id="3.40.1190.10">
    <property type="entry name" value="Mur-like, catalytic domain"/>
    <property type="match status" value="1"/>
</dbReference>
<name>A0ABT1NV99_9GAMM</name>
<dbReference type="EMBL" id="JACASI010000001">
    <property type="protein sequence ID" value="MCQ3827830.1"/>
    <property type="molecule type" value="Genomic_DNA"/>
</dbReference>
<evidence type="ECO:0000313" key="7">
    <source>
        <dbReference type="Proteomes" id="UP001205566"/>
    </source>
</evidence>
<dbReference type="Pfam" id="PF08245">
    <property type="entry name" value="Mur_ligase_M"/>
    <property type="match status" value="1"/>
</dbReference>
<keyword evidence="7" id="KW-1185">Reference proteome</keyword>
<dbReference type="InterPro" id="IPR051046">
    <property type="entry name" value="MurCDEF_CellWall_CoF430Synth"/>
</dbReference>
<reference evidence="6" key="1">
    <citation type="thesis" date="2020" institute="Technische Universitat Dresden" country="Dresden, Germany">
        <title>The Agarolytic System of Microbulbifer elongatus PORT2, Isolated from Batu Karas, Pangandaran West Java Indonesia.</title>
        <authorList>
            <person name="Anggraeni S.R."/>
        </authorList>
    </citation>
    <scope>NUCLEOTIDE SEQUENCE</scope>
    <source>
        <strain evidence="6">PORT2</strain>
    </source>
</reference>
<comment type="caution">
    <text evidence="6">The sequence shown here is derived from an EMBL/GenBank/DDBJ whole genome shotgun (WGS) entry which is preliminary data.</text>
</comment>
<dbReference type="PANTHER" id="PTHR43024">
    <property type="entry name" value="UDP-N-ACETYLMURAMOYL-TRIPEPTIDE--D-ALANYL-D-ALANINE LIGASE"/>
    <property type="match status" value="1"/>
</dbReference>
<dbReference type="Gene3D" id="3.90.190.20">
    <property type="entry name" value="Mur ligase, C-terminal domain"/>
    <property type="match status" value="1"/>
</dbReference>
<keyword evidence="1 6" id="KW-0436">Ligase</keyword>
<evidence type="ECO:0000256" key="1">
    <source>
        <dbReference type="ARBA" id="ARBA00022598"/>
    </source>
</evidence>
<evidence type="ECO:0000259" key="4">
    <source>
        <dbReference type="Pfam" id="PF02875"/>
    </source>
</evidence>
<dbReference type="GO" id="GO:0016874">
    <property type="term" value="F:ligase activity"/>
    <property type="evidence" value="ECO:0007669"/>
    <property type="project" value="UniProtKB-KW"/>
</dbReference>
<dbReference type="SUPFAM" id="SSF48208">
    <property type="entry name" value="Six-hairpin glycosidases"/>
    <property type="match status" value="1"/>
</dbReference>
<evidence type="ECO:0000256" key="2">
    <source>
        <dbReference type="ARBA" id="ARBA00022741"/>
    </source>
</evidence>
<evidence type="ECO:0000313" key="6">
    <source>
        <dbReference type="EMBL" id="MCQ3827830.1"/>
    </source>
</evidence>
<dbReference type="InterPro" id="IPR036615">
    <property type="entry name" value="Mur_ligase_C_dom_sf"/>
</dbReference>
<dbReference type="SUPFAM" id="SSF53623">
    <property type="entry name" value="MurD-like peptide ligases, catalytic domain"/>
    <property type="match status" value="1"/>
</dbReference>
<feature type="domain" description="Mur ligase central" evidence="5">
    <location>
        <begin position="691"/>
        <end position="874"/>
    </location>
</feature>
<protein>
    <submittedName>
        <fullName evidence="6">Glutamate ligase</fullName>
    </submittedName>
</protein>
<sequence>MRAKPLVVQKLAQQSPPFTLFFSVSDGEQRAKVCHGSATDIDALWLTLANQARKLAKSAKMTPTWFRVDWVTEREAITWATLNERFKNTKRGYFRYGLALDPDCKVAFLEQELNGNAMLYGGNKIHHVVVNQQKFRAYTDVRFSKKTPIDFDDHSPVTVLSTEGLYLDPKTPPQPLYGPGRNAGRRIIEALDKNSTYHLIESSGKYLASQVRASGRFYYGWHCCFDRPINTYNTLRHTSSIYALTEAWEVTRDPGMKRAIDRALHYLTEKLIQFTPTPTGENAAFLLEANGEIKLGGNAVCLLALTKYSEVTGTDKYLDLLEALALGIQFMQDQATGKFVHVLQFPELTVKEEFRIIYYDGEAAFGLMRLYGLTKDERWLQIVEKAFDYFIDNKHWQAHDHWLSYCVNELTLYRPKEKYYQFGIQNVAGYLDFVLERITTFPTLLELMMAAEKMVSRLREQPEFSHLLQQLNLDKFYKALHSRAKYLLNGFYWPEYAMYFGNPKRITGSFFIRHHAFRVRIDDVEHYLSGFIAYRNHLLEAAKNSNTNATLVENPPNPPVKSNMQFPEKKAIERCAIPMSDNWNMHNLQEATSGSWLKAPRPSWRATGLCIFSPGMQPGNMVVLRPENDKRFIHPTQIRNLRYTPQAVITDNPKYTSKDSIPTLLVSEVRKAILDIGRYSRKQFSGKVIGITGSSGKTTSVAMLQHVLSPWGTIGRTEHNANLPLGISWNLASIPWNARFTVLEMAIGNMQLNSSIARPDVAIITNIHPAHLEYHHNTEEIARKKSRIFSGMKPGSTAIINRDIAEWPIIQAEANKFNLKILSFGEHSESDFQLSQYDSTSGTATVTAHGESAQFRAGAPGIHMAMNSLACLACLHALDLDYRIALPFLSMFTPLPGRGSLTRINVRGKKINLIDEAYNANPASMKAALQRIKETPLARQTARKILVLGDMLELGKGSKTYHESLAPFITDTGASAVYLFGKEMKNLNPKLTEQGIDSKIYSDPAALKEALEDTLDEEDILLFKGSHGSGLHLLVKDLLESENA</sequence>
<dbReference type="Gene3D" id="1.50.10.10">
    <property type="match status" value="1"/>
</dbReference>
<dbReference type="Pfam" id="PF02875">
    <property type="entry name" value="Mur_ligase_C"/>
    <property type="match status" value="1"/>
</dbReference>
<proteinExistence type="predicted"/>
<organism evidence="6 7">
    <name type="scientific">Microbulbifer elongatus</name>
    <dbReference type="NCBI Taxonomy" id="86173"/>
    <lineage>
        <taxon>Bacteria</taxon>
        <taxon>Pseudomonadati</taxon>
        <taxon>Pseudomonadota</taxon>
        <taxon>Gammaproteobacteria</taxon>
        <taxon>Cellvibrionales</taxon>
        <taxon>Microbulbiferaceae</taxon>
        <taxon>Microbulbifer</taxon>
    </lineage>
</organism>
<feature type="domain" description="Mur ligase C-terminal" evidence="4">
    <location>
        <begin position="903"/>
        <end position="1026"/>
    </location>
</feature>
<dbReference type="InterPro" id="IPR013221">
    <property type="entry name" value="Mur_ligase_cen"/>
</dbReference>
<dbReference type="InterPro" id="IPR004101">
    <property type="entry name" value="Mur_ligase_C"/>
</dbReference>
<dbReference type="InterPro" id="IPR012341">
    <property type="entry name" value="6hp_glycosidase-like_sf"/>
</dbReference>
<keyword evidence="2" id="KW-0547">Nucleotide-binding</keyword>
<dbReference type="PANTHER" id="PTHR43024:SF1">
    <property type="entry name" value="UDP-N-ACETYLMURAMOYL-TRIPEPTIDE--D-ALANYL-D-ALANINE LIGASE"/>
    <property type="match status" value="1"/>
</dbReference>
<gene>
    <name evidence="6" type="ORF">HXX02_00070</name>
</gene>
<accession>A0ABT1NV99</accession>
<dbReference type="InterPro" id="IPR008928">
    <property type="entry name" value="6-hairpin_glycosidase_sf"/>
</dbReference>
<dbReference type="Proteomes" id="UP001205566">
    <property type="component" value="Unassembled WGS sequence"/>
</dbReference>
<dbReference type="SUPFAM" id="SSF53244">
    <property type="entry name" value="MurD-like peptide ligases, peptide-binding domain"/>
    <property type="match status" value="1"/>
</dbReference>
<evidence type="ECO:0000256" key="3">
    <source>
        <dbReference type="ARBA" id="ARBA00022840"/>
    </source>
</evidence>
<evidence type="ECO:0000259" key="5">
    <source>
        <dbReference type="Pfam" id="PF08245"/>
    </source>
</evidence>
<keyword evidence="3" id="KW-0067">ATP-binding</keyword>